<evidence type="ECO:0000256" key="7">
    <source>
        <dbReference type="ARBA" id="ARBA00023040"/>
    </source>
</evidence>
<evidence type="ECO:0000256" key="1">
    <source>
        <dbReference type="ARBA" id="ARBA00003929"/>
    </source>
</evidence>
<dbReference type="InterPro" id="IPR000725">
    <property type="entry name" value="Olfact_rcpt"/>
</dbReference>
<dbReference type="PROSITE" id="PS00237">
    <property type="entry name" value="G_PROTEIN_RECEP_F1_1"/>
    <property type="match status" value="1"/>
</dbReference>
<accession>A0A6G1AAI4</accession>
<dbReference type="SUPFAM" id="SSF81321">
    <property type="entry name" value="Family A G protein-coupled receptor-like"/>
    <property type="match status" value="2"/>
</dbReference>
<evidence type="ECO:0000256" key="3">
    <source>
        <dbReference type="ARBA" id="ARBA00022606"/>
    </source>
</evidence>
<evidence type="ECO:0000256" key="2">
    <source>
        <dbReference type="ARBA" id="ARBA00004141"/>
    </source>
</evidence>
<feature type="transmembrane region" description="Helical" evidence="12">
    <location>
        <begin position="60"/>
        <end position="81"/>
    </location>
</feature>
<dbReference type="InterPro" id="IPR017452">
    <property type="entry name" value="GPCR_Rhodpsn_7TM"/>
</dbReference>
<evidence type="ECO:0000256" key="6">
    <source>
        <dbReference type="ARBA" id="ARBA00022989"/>
    </source>
</evidence>
<feature type="transmembrane region" description="Helical" evidence="12">
    <location>
        <begin position="309"/>
        <end position="327"/>
    </location>
</feature>
<evidence type="ECO:0000256" key="4">
    <source>
        <dbReference type="ARBA" id="ARBA00022692"/>
    </source>
</evidence>
<dbReference type="GO" id="GO:0004930">
    <property type="term" value="F:G protein-coupled receptor activity"/>
    <property type="evidence" value="ECO:0007669"/>
    <property type="project" value="UniProtKB-KW"/>
</dbReference>
<organism evidence="14 15">
    <name type="scientific">Crocuta crocuta</name>
    <name type="common">Spotted hyena</name>
    <dbReference type="NCBI Taxonomy" id="9678"/>
    <lineage>
        <taxon>Eukaryota</taxon>
        <taxon>Metazoa</taxon>
        <taxon>Chordata</taxon>
        <taxon>Craniata</taxon>
        <taxon>Vertebrata</taxon>
        <taxon>Euteleostomi</taxon>
        <taxon>Mammalia</taxon>
        <taxon>Eutheria</taxon>
        <taxon>Laurasiatheria</taxon>
        <taxon>Carnivora</taxon>
        <taxon>Feliformia</taxon>
        <taxon>Hyaenidae</taxon>
        <taxon>Crocuta</taxon>
    </lineage>
</organism>
<feature type="non-terminal residue" evidence="14">
    <location>
        <position position="415"/>
    </location>
</feature>
<dbReference type="PRINTS" id="PR00237">
    <property type="entry name" value="GPCRRHODOPSN"/>
</dbReference>
<dbReference type="PROSITE" id="PS50262">
    <property type="entry name" value="G_PROTEIN_RECEP_F1_2"/>
    <property type="match status" value="2"/>
</dbReference>
<comment type="caution">
    <text evidence="14">The sequence shown here is derived from an EMBL/GenBank/DDBJ whole genome shotgun (WGS) entry which is preliminary data.</text>
</comment>
<feature type="domain" description="G-protein coupled receptors family 1 profile" evidence="13">
    <location>
        <begin position="210"/>
        <end position="415"/>
    </location>
</feature>
<dbReference type="Pfam" id="PF13853">
    <property type="entry name" value="7tm_4"/>
    <property type="match status" value="1"/>
</dbReference>
<keyword evidence="10 11" id="KW-0807">Transducer</keyword>
<keyword evidence="4 11" id="KW-0812">Transmembrane</keyword>
<feature type="transmembrane region" description="Helical" evidence="12">
    <location>
        <begin position="366"/>
        <end position="390"/>
    </location>
</feature>
<dbReference type="GO" id="GO:0004984">
    <property type="term" value="F:olfactory receptor activity"/>
    <property type="evidence" value="ECO:0007669"/>
    <property type="project" value="InterPro"/>
</dbReference>
<dbReference type="PRINTS" id="PR00245">
    <property type="entry name" value="OLFACTORYR"/>
</dbReference>
<feature type="domain" description="G-protein coupled receptors family 1 profile" evidence="13">
    <location>
        <begin position="41"/>
        <end position="163"/>
    </location>
</feature>
<evidence type="ECO:0000313" key="14">
    <source>
        <dbReference type="EMBL" id="KAF0872818.1"/>
    </source>
</evidence>
<reference evidence="14 15" key="1">
    <citation type="submission" date="2019-11" db="EMBL/GenBank/DDBJ databases">
        <authorList>
            <person name="Yang C."/>
            <person name="Li F."/>
        </authorList>
    </citation>
    <scope>NUCLEOTIDE SEQUENCE [LARGE SCALE GENOMIC DNA]</scope>
    <source>
        <strain evidence="14">KB4526</strain>
        <tissue evidence="14">Muscle</tissue>
    </source>
</reference>
<name>A0A6G1AAI4_CROCR</name>
<dbReference type="GO" id="GO:0016020">
    <property type="term" value="C:membrane"/>
    <property type="evidence" value="ECO:0007669"/>
    <property type="project" value="UniProtKB-SubCell"/>
</dbReference>
<dbReference type="FunFam" id="1.20.1070.10:FF:000408">
    <property type="entry name" value="Olfactory receptor 59"/>
    <property type="match status" value="1"/>
</dbReference>
<feature type="transmembrane region" description="Helical" evidence="12">
    <location>
        <begin position="140"/>
        <end position="162"/>
    </location>
</feature>
<keyword evidence="9 11" id="KW-0675">Receptor</keyword>
<evidence type="ECO:0000256" key="5">
    <source>
        <dbReference type="ARBA" id="ARBA00022725"/>
    </source>
</evidence>
<feature type="transmembrane region" description="Helical" evidence="12">
    <location>
        <begin position="195"/>
        <end position="217"/>
    </location>
</feature>
<feature type="transmembrane region" description="Helical" evidence="12">
    <location>
        <begin position="26"/>
        <end position="48"/>
    </location>
</feature>
<gene>
    <name evidence="14" type="primary">Or1g1_2</name>
    <name evidence="14" type="ORF">FOF47_R11886</name>
</gene>
<dbReference type="Pfam" id="PF00001">
    <property type="entry name" value="7tm_1"/>
    <property type="match status" value="1"/>
</dbReference>
<evidence type="ECO:0000259" key="13">
    <source>
        <dbReference type="PROSITE" id="PS50262"/>
    </source>
</evidence>
<feature type="transmembrane region" description="Helical" evidence="12">
    <location>
        <begin position="270"/>
        <end position="289"/>
    </location>
</feature>
<dbReference type="FunFam" id="1.20.1070.10:FF:000009">
    <property type="entry name" value="Olfactory receptor"/>
    <property type="match status" value="1"/>
</dbReference>
<dbReference type="EMBL" id="VOAJ01006269">
    <property type="protein sequence ID" value="KAF0872818.1"/>
    <property type="molecule type" value="Genomic_DNA"/>
</dbReference>
<feature type="transmembrane region" description="Helical" evidence="12">
    <location>
        <begin position="101"/>
        <end position="120"/>
    </location>
</feature>
<dbReference type="PANTHER" id="PTHR48001">
    <property type="entry name" value="OLFACTORY RECEPTOR"/>
    <property type="match status" value="1"/>
</dbReference>
<proteinExistence type="inferred from homology"/>
<protein>
    <submittedName>
        <fullName evidence="14">OR1G1 protein</fullName>
    </submittedName>
</protein>
<comment type="function">
    <text evidence="1">Putative odorant or sperm cell receptor.</text>
</comment>
<dbReference type="Proteomes" id="UP000475037">
    <property type="component" value="Unassembled WGS sequence"/>
</dbReference>
<dbReference type="AlphaFoldDB" id="A0A6G1AAI4"/>
<evidence type="ECO:0000256" key="8">
    <source>
        <dbReference type="ARBA" id="ARBA00023136"/>
    </source>
</evidence>
<feature type="transmembrane region" description="Helical" evidence="12">
    <location>
        <begin position="229"/>
        <end position="250"/>
    </location>
</feature>
<evidence type="ECO:0000256" key="12">
    <source>
        <dbReference type="SAM" id="Phobius"/>
    </source>
</evidence>
<evidence type="ECO:0000256" key="10">
    <source>
        <dbReference type="ARBA" id="ARBA00023224"/>
    </source>
</evidence>
<keyword evidence="5" id="KW-0552">Olfaction</keyword>
<sequence length="415" mass="47038">MDRDNQTMVTEFLLLGLSGQSEQEEVLFGLFLWMYLVTIIGNVLIVLAISCDRHLHTPMYFFLANLSCVDICFSSVTTPKMLLNHMVGSKSISYVECMTQIYFFITFINMDGFLLSVMAYDRYVAICCPLHYSIIMKPKLCVLLVAASWVITNLHALLHTLLMVQLTFYMDGDNQTMVTEFLLLGLSGQSEQEEVLFGLFLWMYLVTIIGNVLIVLAISCDRHLHTPMYFFLANLSCVDICFSSVTTPKMLLNHMVGSKSISYVECMTQIYFFITFINMDGFLLSVMAYDRYVAICCPLHYSIIMKPKLCVLLVAASWVITNLHALLHTLLMVQLTFCFNNTMHHFFCDPYAVLKLSCSDTFINDLMVFTVGGLIFLTPFTCIIISYAYILSNVLKLPSAHGIRKALSTCGSHLT</sequence>
<feature type="non-terminal residue" evidence="14">
    <location>
        <position position="1"/>
    </location>
</feature>
<evidence type="ECO:0000256" key="9">
    <source>
        <dbReference type="ARBA" id="ARBA00023170"/>
    </source>
</evidence>
<keyword evidence="15" id="KW-1185">Reference proteome</keyword>
<dbReference type="InterPro" id="IPR000276">
    <property type="entry name" value="GPCR_Rhodpsn"/>
</dbReference>
<dbReference type="Gene3D" id="1.20.1070.10">
    <property type="entry name" value="Rhodopsin 7-helix transmembrane proteins"/>
    <property type="match status" value="2"/>
</dbReference>
<keyword evidence="6 12" id="KW-1133">Transmembrane helix</keyword>
<keyword evidence="7 11" id="KW-0297">G-protein coupled receptor</keyword>
<comment type="similarity">
    <text evidence="11">Belongs to the G-protein coupled receptor 1 family.</text>
</comment>
<comment type="subcellular location">
    <subcellularLocation>
        <location evidence="2">Membrane</location>
        <topology evidence="2">Multi-pass membrane protein</topology>
    </subcellularLocation>
</comment>
<keyword evidence="3" id="KW-0716">Sensory transduction</keyword>
<evidence type="ECO:0000313" key="15">
    <source>
        <dbReference type="Proteomes" id="UP000475037"/>
    </source>
</evidence>
<evidence type="ECO:0000256" key="11">
    <source>
        <dbReference type="RuleBase" id="RU000688"/>
    </source>
</evidence>
<keyword evidence="8 12" id="KW-0472">Membrane</keyword>